<evidence type="ECO:0000313" key="5">
    <source>
        <dbReference type="Proteomes" id="UP000251120"/>
    </source>
</evidence>
<accession>A0A2Z4XYR0</accession>
<evidence type="ECO:0000313" key="4">
    <source>
        <dbReference type="EMBL" id="QIW11805.1"/>
    </source>
</evidence>
<sequence length="639" mass="72608">MKFKSIKNSGSALLMALIFAFVVMVMLTGLLYSFRMGLLTTKSIVKNSNEKVLGETYVSNIQDDINFTKTNEYIIGNSKFEIVVDEDDVTSFFPKNGNARLYQGQQYMSFNDIYKAYNRGGDKVDLTKNIIYNAAIDNIYQNFDGDYIPINVPMINVSAITEPQAKSYRLSDGEIEEDYKGFIGFIQVQNQQISIFTKNAKIGVPIPEGMDSEFKVKVGWNLEGGKWSLHLIIHDTNKLFTTSISLEDILADEVKGLEEDNEQLGNEIGNWKPVSNGDSSGGSIGGPFIKENIFDVAWYYEEKDSPPQIVIIRKADQKKGSMEILEAYYSIYSTSDKQYKMKLGGKLNIKRELTEKNIKLLVPDFTNNFDANMALIIHPDNNSKTLMHISDFNYNGDHRVGKSLDTYIDGESVGEPVIVSKNNESIYIITYEPEKLHRYEYKKGYGSFESLEYGENGLEKEFEFEKDESQPKPPPKPKRLGQNKNDEEEEDSDDGIQLVVPKFGYLFVFTKDKVMQLNYDFDILQTIDLDSAVSPQILADIDSVKNTVNKIYIQTTALDMKAQEIKDELGDEDAPEDKNEVKDNSKDKKKSQTRESKLAEIKAKKEADNKDDEEEALPEKIYLDSKYLYPLGIVKQTVL</sequence>
<dbReference type="Proteomes" id="UP000681131">
    <property type="component" value="Chromosome"/>
</dbReference>
<feature type="region of interest" description="Disordered" evidence="1">
    <location>
        <begin position="462"/>
        <end position="495"/>
    </location>
</feature>
<organism evidence="3 5">
    <name type="scientific">Francisella adeliensis</name>
    <dbReference type="NCBI Taxonomy" id="2007306"/>
    <lineage>
        <taxon>Bacteria</taxon>
        <taxon>Pseudomonadati</taxon>
        <taxon>Pseudomonadota</taxon>
        <taxon>Gammaproteobacteria</taxon>
        <taxon>Thiotrichales</taxon>
        <taxon>Francisellaceae</taxon>
        <taxon>Francisella</taxon>
    </lineage>
</organism>
<dbReference type="RefSeq" id="WP_112869746.1">
    <property type="nucleotide sequence ID" value="NZ_CP021781.1"/>
</dbReference>
<evidence type="ECO:0000313" key="6">
    <source>
        <dbReference type="Proteomes" id="UP000681131"/>
    </source>
</evidence>
<evidence type="ECO:0000256" key="1">
    <source>
        <dbReference type="SAM" id="MobiDB-lite"/>
    </source>
</evidence>
<dbReference type="EMBL" id="CP043424">
    <property type="protein sequence ID" value="QIW11805.1"/>
    <property type="molecule type" value="Genomic_DNA"/>
</dbReference>
<dbReference type="EMBL" id="CP021781">
    <property type="protein sequence ID" value="AXA33573.1"/>
    <property type="molecule type" value="Genomic_DNA"/>
</dbReference>
<reference evidence="3 5" key="1">
    <citation type="submission" date="2017-06" db="EMBL/GenBank/DDBJ databases">
        <title>Complete genome of Francisella adeliensis.</title>
        <authorList>
            <person name="Vallesi A."/>
            <person name="Sjodin A."/>
        </authorList>
    </citation>
    <scope>NUCLEOTIDE SEQUENCE [LARGE SCALE GENOMIC DNA]</scope>
    <source>
        <strain evidence="3 5">FDC440</strain>
    </source>
</reference>
<feature type="transmembrane region" description="Helical" evidence="2">
    <location>
        <begin position="12"/>
        <end position="34"/>
    </location>
</feature>
<dbReference type="Proteomes" id="UP000251120">
    <property type="component" value="Chromosome"/>
</dbReference>
<dbReference type="AlphaFoldDB" id="A0A2Z4XYR0"/>
<protein>
    <submittedName>
        <fullName evidence="3">Uncharacterized protein</fullName>
    </submittedName>
</protein>
<proteinExistence type="predicted"/>
<reference evidence="4 6" key="2">
    <citation type="submission" date="2019-08" db="EMBL/GenBank/DDBJ databases">
        <title>Complete genome sequences of Francisella adeliensis (FSC1325 and FSC1326).</title>
        <authorList>
            <person name="Ohrman C."/>
            <person name="Uneklint I."/>
            <person name="Vallesi A."/>
            <person name="Karlsson L."/>
            <person name="Sjodin A."/>
        </authorList>
    </citation>
    <scope>NUCLEOTIDE SEQUENCE [LARGE SCALE GENOMIC DNA]</scope>
    <source>
        <strain evidence="4 6">FSC1325</strain>
    </source>
</reference>
<evidence type="ECO:0000313" key="3">
    <source>
        <dbReference type="EMBL" id="AXA33573.1"/>
    </source>
</evidence>
<keyword evidence="6" id="KW-1185">Reference proteome</keyword>
<feature type="compositionally biased region" description="Basic and acidic residues" evidence="1">
    <location>
        <begin position="576"/>
        <end position="608"/>
    </location>
</feature>
<name>A0A2Z4XYR0_9GAMM</name>
<dbReference type="KEGG" id="fad:CDH04_03730"/>
<gene>
    <name evidence="3" type="ORF">CDH04_03730</name>
    <name evidence="4" type="ORF">FZC43_03730</name>
</gene>
<dbReference type="OrthoDB" id="5605656at2"/>
<keyword evidence="2" id="KW-1133">Transmembrane helix</keyword>
<keyword evidence="2" id="KW-0812">Transmembrane</keyword>
<keyword evidence="2" id="KW-0472">Membrane</keyword>
<feature type="region of interest" description="Disordered" evidence="1">
    <location>
        <begin position="568"/>
        <end position="616"/>
    </location>
</feature>
<evidence type="ECO:0000256" key="2">
    <source>
        <dbReference type="SAM" id="Phobius"/>
    </source>
</evidence>